<dbReference type="PANTHER" id="PTHR48100:SF1">
    <property type="entry name" value="HISTIDINE PHOSPHATASE FAMILY PROTEIN-RELATED"/>
    <property type="match status" value="1"/>
</dbReference>
<dbReference type="GO" id="GO:0004619">
    <property type="term" value="F:phosphoglycerate mutase activity"/>
    <property type="evidence" value="ECO:0007669"/>
    <property type="project" value="UniProtKB-EC"/>
</dbReference>
<protein>
    <submittedName>
        <fullName evidence="1">Putative phosphoglycerate mutase</fullName>
        <ecNumber evidence="1">5.4.2.12</ecNumber>
    </submittedName>
</protein>
<dbReference type="InterPro" id="IPR029033">
    <property type="entry name" value="His_PPase_superfam"/>
</dbReference>
<accession>A0A7W9J0Y9</accession>
<dbReference type="EC" id="5.4.2.12" evidence="1"/>
<dbReference type="InterPro" id="IPR013078">
    <property type="entry name" value="His_Pase_superF_clade-1"/>
</dbReference>
<dbReference type="AlphaFoldDB" id="A0A7W9J0Y9"/>
<keyword evidence="2" id="KW-1185">Reference proteome</keyword>
<gene>
    <name evidence="1" type="ORF">HDA39_000350</name>
</gene>
<dbReference type="EMBL" id="JACHMY010000001">
    <property type="protein sequence ID" value="MBB5833616.1"/>
    <property type="molecule type" value="Genomic_DNA"/>
</dbReference>
<reference evidence="1 2" key="1">
    <citation type="submission" date="2020-08" db="EMBL/GenBank/DDBJ databases">
        <title>Sequencing the genomes of 1000 actinobacteria strains.</title>
        <authorList>
            <person name="Klenk H.-P."/>
        </authorList>
    </citation>
    <scope>NUCLEOTIDE SEQUENCE [LARGE SCALE GENOMIC DNA]</scope>
    <source>
        <strain evidence="1 2">DSM 28967</strain>
    </source>
</reference>
<dbReference type="GO" id="GO:0016791">
    <property type="term" value="F:phosphatase activity"/>
    <property type="evidence" value="ECO:0007669"/>
    <property type="project" value="TreeGrafter"/>
</dbReference>
<dbReference type="InterPro" id="IPR050275">
    <property type="entry name" value="PGM_Phosphatase"/>
</dbReference>
<sequence length="209" mass="23060">MRTLYVVTHPEATHHVDRVVGGQFDSELTPRGHRQASAIANRLAELVPPGADLFTSDLKRTTQTAEAIALKLGLTPVLMTDLREKSYGLAGGKPQQWLNDRFVFPPASGERLHHNEGIEGAETRAALAHRAYRAVDQILARNSPHQVIVTHGTALTFVLCAWLRFPVDSTGYASFRSTSGGITTLQEDDRYHYRTIESLNNTTHLPPGD</sequence>
<keyword evidence="1" id="KW-0413">Isomerase</keyword>
<dbReference type="Gene3D" id="3.40.50.1240">
    <property type="entry name" value="Phosphoglycerate mutase-like"/>
    <property type="match status" value="1"/>
</dbReference>
<comment type="caution">
    <text evidence="1">The sequence shown here is derived from an EMBL/GenBank/DDBJ whole genome shotgun (WGS) entry which is preliminary data.</text>
</comment>
<dbReference type="RefSeq" id="WP_184793483.1">
    <property type="nucleotide sequence ID" value="NZ_JACHMY010000001.1"/>
</dbReference>
<dbReference type="Pfam" id="PF00300">
    <property type="entry name" value="His_Phos_1"/>
    <property type="match status" value="1"/>
</dbReference>
<organism evidence="1 2">
    <name type="scientific">Kribbella italica</name>
    <dbReference type="NCBI Taxonomy" id="1540520"/>
    <lineage>
        <taxon>Bacteria</taxon>
        <taxon>Bacillati</taxon>
        <taxon>Actinomycetota</taxon>
        <taxon>Actinomycetes</taxon>
        <taxon>Propionibacteriales</taxon>
        <taxon>Kribbellaceae</taxon>
        <taxon>Kribbella</taxon>
    </lineage>
</organism>
<dbReference type="SMART" id="SM00855">
    <property type="entry name" value="PGAM"/>
    <property type="match status" value="1"/>
</dbReference>
<evidence type="ECO:0000313" key="1">
    <source>
        <dbReference type="EMBL" id="MBB5833616.1"/>
    </source>
</evidence>
<dbReference type="GO" id="GO:0005737">
    <property type="term" value="C:cytoplasm"/>
    <property type="evidence" value="ECO:0007669"/>
    <property type="project" value="TreeGrafter"/>
</dbReference>
<evidence type="ECO:0000313" key="2">
    <source>
        <dbReference type="Proteomes" id="UP000549971"/>
    </source>
</evidence>
<dbReference type="PANTHER" id="PTHR48100">
    <property type="entry name" value="BROAD-SPECIFICITY PHOSPHATASE YOR283W-RELATED"/>
    <property type="match status" value="1"/>
</dbReference>
<dbReference type="SUPFAM" id="SSF53254">
    <property type="entry name" value="Phosphoglycerate mutase-like"/>
    <property type="match status" value="1"/>
</dbReference>
<proteinExistence type="predicted"/>
<dbReference type="Proteomes" id="UP000549971">
    <property type="component" value="Unassembled WGS sequence"/>
</dbReference>
<name>A0A7W9J0Y9_9ACTN</name>
<dbReference type="CDD" id="cd07067">
    <property type="entry name" value="HP_PGM_like"/>
    <property type="match status" value="1"/>
</dbReference>